<dbReference type="SMART" id="SM00275">
    <property type="entry name" value="G_alpha"/>
    <property type="match status" value="1"/>
</dbReference>
<name>A0ABR4NB51_9FUNG</name>
<reference evidence="5 6" key="1">
    <citation type="submission" date="2023-09" db="EMBL/GenBank/DDBJ databases">
        <title>Pangenome analysis of Batrachochytrium dendrobatidis and related Chytrids.</title>
        <authorList>
            <person name="Yacoub M.N."/>
            <person name="Stajich J.E."/>
            <person name="James T.Y."/>
        </authorList>
    </citation>
    <scope>NUCLEOTIDE SEQUENCE [LARGE SCALE GENOMIC DNA]</scope>
    <source>
        <strain evidence="5 6">JEL0888</strain>
    </source>
</reference>
<dbReference type="Pfam" id="PF00503">
    <property type="entry name" value="G-alpha"/>
    <property type="match status" value="1"/>
</dbReference>
<keyword evidence="2" id="KW-0547">Nucleotide-binding</keyword>
<organism evidence="5 6">
    <name type="scientific">Polyrhizophydium stewartii</name>
    <dbReference type="NCBI Taxonomy" id="2732419"/>
    <lineage>
        <taxon>Eukaryota</taxon>
        <taxon>Fungi</taxon>
        <taxon>Fungi incertae sedis</taxon>
        <taxon>Chytridiomycota</taxon>
        <taxon>Chytridiomycota incertae sedis</taxon>
        <taxon>Chytridiomycetes</taxon>
        <taxon>Rhizophydiales</taxon>
        <taxon>Rhizophydiales incertae sedis</taxon>
        <taxon>Polyrhizophydium</taxon>
    </lineage>
</organism>
<evidence type="ECO:0000313" key="5">
    <source>
        <dbReference type="EMBL" id="KAL2916734.1"/>
    </source>
</evidence>
<keyword evidence="1" id="KW-0479">Metal-binding</keyword>
<dbReference type="Gene3D" id="3.40.50.300">
    <property type="entry name" value="P-loop containing nucleotide triphosphate hydrolases"/>
    <property type="match status" value="1"/>
</dbReference>
<dbReference type="InterPro" id="IPR027417">
    <property type="entry name" value="P-loop_NTPase"/>
</dbReference>
<keyword evidence="3" id="KW-0342">GTP-binding</keyword>
<keyword evidence="6" id="KW-1185">Reference proteome</keyword>
<keyword evidence="4" id="KW-0807">Transducer</keyword>
<dbReference type="SUPFAM" id="SSF47895">
    <property type="entry name" value="Transducin (alpha subunit), insertion domain"/>
    <property type="match status" value="1"/>
</dbReference>
<dbReference type="Proteomes" id="UP001527925">
    <property type="component" value="Unassembled WGS sequence"/>
</dbReference>
<dbReference type="PROSITE" id="PS51882">
    <property type="entry name" value="G_ALPHA"/>
    <property type="match status" value="1"/>
</dbReference>
<evidence type="ECO:0000256" key="4">
    <source>
        <dbReference type="ARBA" id="ARBA00023224"/>
    </source>
</evidence>
<dbReference type="PANTHER" id="PTHR10218:SF302">
    <property type="entry name" value="GUANINE NUCLEOTIDE-BINDING PROTEIN ALPHA-5 SUBUNIT"/>
    <property type="match status" value="1"/>
</dbReference>
<evidence type="ECO:0000256" key="2">
    <source>
        <dbReference type="ARBA" id="ARBA00022741"/>
    </source>
</evidence>
<evidence type="ECO:0000256" key="1">
    <source>
        <dbReference type="ARBA" id="ARBA00022723"/>
    </source>
</evidence>
<evidence type="ECO:0000256" key="3">
    <source>
        <dbReference type="ARBA" id="ARBA00023134"/>
    </source>
</evidence>
<protein>
    <submittedName>
        <fullName evidence="5">Uncharacterized protein</fullName>
    </submittedName>
</protein>
<dbReference type="PRINTS" id="PR00318">
    <property type="entry name" value="GPROTEINA"/>
</dbReference>
<dbReference type="InterPro" id="IPR001019">
    <property type="entry name" value="Gprotein_alpha_su"/>
</dbReference>
<dbReference type="Gene3D" id="1.10.400.10">
    <property type="entry name" value="GI Alpha 1, domain 2-like"/>
    <property type="match status" value="1"/>
</dbReference>
<dbReference type="PANTHER" id="PTHR10218">
    <property type="entry name" value="GTP-BINDING PROTEIN ALPHA SUBUNIT"/>
    <property type="match status" value="1"/>
</dbReference>
<accession>A0ABR4NB51</accession>
<dbReference type="CDD" id="cd00066">
    <property type="entry name" value="G-alpha"/>
    <property type="match status" value="1"/>
</dbReference>
<gene>
    <name evidence="5" type="ORF">HK105_203852</name>
</gene>
<dbReference type="InterPro" id="IPR011025">
    <property type="entry name" value="GproteinA_insert"/>
</dbReference>
<proteinExistence type="predicted"/>
<sequence length="326" mass="37180">MSPKILILGSSNSGKSTLLKQLVILHCNGFTADQNLRFRHYMLDNVVDSIRALVQAALALKCEISNMDDASALLAYTRGSAEEIPEHITKAISRLWNDRAIRAAWQVGERFFVQRTADFFISRVDQISQPDYALTNDDILHIRHRTTQIVEMSIIISGRTFRFFDVGGQRGDRKRWIPYFDDVHSILFIASLADYDQVLVEDTRVNRMIDSLALFETIFNHKLLQNSGMILFLNKKDLFEAKIADSPISMFFPDYDPSKNKDVKHATSFFKKKFKKSCMETENGNSKRQLYIHTTTCTDTKSMQFIINAVIDGILKGALKSAGYTL</sequence>
<evidence type="ECO:0000313" key="6">
    <source>
        <dbReference type="Proteomes" id="UP001527925"/>
    </source>
</evidence>
<dbReference type="SUPFAM" id="SSF52540">
    <property type="entry name" value="P-loop containing nucleoside triphosphate hydrolases"/>
    <property type="match status" value="1"/>
</dbReference>
<dbReference type="EMBL" id="JADGIZ020000015">
    <property type="protein sequence ID" value="KAL2916734.1"/>
    <property type="molecule type" value="Genomic_DNA"/>
</dbReference>
<comment type="caution">
    <text evidence="5">The sequence shown here is derived from an EMBL/GenBank/DDBJ whole genome shotgun (WGS) entry which is preliminary data.</text>
</comment>